<feature type="region of interest" description="Disordered" evidence="1">
    <location>
        <begin position="48"/>
        <end position="69"/>
    </location>
</feature>
<dbReference type="EMBL" id="JBHUOF010000003">
    <property type="protein sequence ID" value="MFD2798387.1"/>
    <property type="molecule type" value="Genomic_DNA"/>
</dbReference>
<gene>
    <name evidence="2" type="ORF">ACFS2C_03150</name>
</gene>
<evidence type="ECO:0000313" key="2">
    <source>
        <dbReference type="EMBL" id="MFD2798387.1"/>
    </source>
</evidence>
<evidence type="ECO:0000313" key="3">
    <source>
        <dbReference type="Proteomes" id="UP001597478"/>
    </source>
</evidence>
<keyword evidence="3" id="KW-1185">Reference proteome</keyword>
<reference evidence="3" key="1">
    <citation type="journal article" date="2019" name="Int. J. Syst. Evol. Microbiol.">
        <title>The Global Catalogue of Microorganisms (GCM) 10K type strain sequencing project: providing services to taxonomists for standard genome sequencing and annotation.</title>
        <authorList>
            <consortium name="The Broad Institute Genomics Platform"/>
            <consortium name="The Broad Institute Genome Sequencing Center for Infectious Disease"/>
            <person name="Wu L."/>
            <person name="Ma J."/>
        </authorList>
    </citation>
    <scope>NUCLEOTIDE SEQUENCE [LARGE SCALE GENOMIC DNA]</scope>
    <source>
        <strain evidence="3">IBRC-M 10906</strain>
    </source>
</reference>
<name>A0ABW5W364_9PSEU</name>
<sequence>MNDRLQVREEDEAYFVVLEHDESDWVVKFGKSPDFAAKEWATNMAESYNERYDDPRMDAVKRNAPPPPP</sequence>
<comment type="caution">
    <text evidence="2">The sequence shown here is derived from an EMBL/GenBank/DDBJ whole genome shotgun (WGS) entry which is preliminary data.</text>
</comment>
<evidence type="ECO:0008006" key="4">
    <source>
        <dbReference type="Google" id="ProtNLM"/>
    </source>
</evidence>
<dbReference type="Proteomes" id="UP001597478">
    <property type="component" value="Unassembled WGS sequence"/>
</dbReference>
<accession>A0ABW5W364</accession>
<organism evidence="2 3">
    <name type="scientific">Prauserella oleivorans</name>
    <dbReference type="NCBI Taxonomy" id="1478153"/>
    <lineage>
        <taxon>Bacteria</taxon>
        <taxon>Bacillati</taxon>
        <taxon>Actinomycetota</taxon>
        <taxon>Actinomycetes</taxon>
        <taxon>Pseudonocardiales</taxon>
        <taxon>Pseudonocardiaceae</taxon>
        <taxon>Prauserella</taxon>
    </lineage>
</organism>
<proteinExistence type="predicted"/>
<dbReference type="RefSeq" id="WP_377384004.1">
    <property type="nucleotide sequence ID" value="NZ_JBHSAN010000001.1"/>
</dbReference>
<evidence type="ECO:0000256" key="1">
    <source>
        <dbReference type="SAM" id="MobiDB-lite"/>
    </source>
</evidence>
<protein>
    <recommendedName>
        <fullName evidence="4">MbtH family protein</fullName>
    </recommendedName>
</protein>
<feature type="compositionally biased region" description="Basic and acidic residues" evidence="1">
    <location>
        <begin position="48"/>
        <end position="61"/>
    </location>
</feature>